<keyword evidence="2" id="KW-1185">Reference proteome</keyword>
<name>A0ABX1GSZ1_9FLAO</name>
<organism evidence="1 2">
    <name type="scientific">Croceivirga thetidis</name>
    <dbReference type="NCBI Taxonomy" id="2721623"/>
    <lineage>
        <taxon>Bacteria</taxon>
        <taxon>Pseudomonadati</taxon>
        <taxon>Bacteroidota</taxon>
        <taxon>Flavobacteriia</taxon>
        <taxon>Flavobacteriales</taxon>
        <taxon>Flavobacteriaceae</taxon>
        <taxon>Croceivirga</taxon>
    </lineage>
</organism>
<dbReference type="RefSeq" id="WP_168553227.1">
    <property type="nucleotide sequence ID" value="NZ_JAAWWL010000002.1"/>
</dbReference>
<proteinExistence type="predicted"/>
<reference evidence="1 2" key="1">
    <citation type="submission" date="2020-04" db="EMBL/GenBank/DDBJ databases">
        <authorList>
            <person name="Yoon J."/>
        </authorList>
    </citation>
    <scope>NUCLEOTIDE SEQUENCE [LARGE SCALE GENOMIC DNA]</scope>
    <source>
        <strain evidence="1 2">DJ-13</strain>
    </source>
</reference>
<dbReference type="Pfam" id="PF20113">
    <property type="entry name" value="DUF6503"/>
    <property type="match status" value="1"/>
</dbReference>
<evidence type="ECO:0008006" key="3">
    <source>
        <dbReference type="Google" id="ProtNLM"/>
    </source>
</evidence>
<dbReference type="EMBL" id="JAAWWL010000002">
    <property type="protein sequence ID" value="NKI33077.1"/>
    <property type="molecule type" value="Genomic_DNA"/>
</dbReference>
<evidence type="ECO:0000313" key="1">
    <source>
        <dbReference type="EMBL" id="NKI33077.1"/>
    </source>
</evidence>
<dbReference type="Proteomes" id="UP000718451">
    <property type="component" value="Unassembled WGS sequence"/>
</dbReference>
<dbReference type="PROSITE" id="PS51257">
    <property type="entry name" value="PROKAR_LIPOPROTEIN"/>
    <property type="match status" value="1"/>
</dbReference>
<evidence type="ECO:0000313" key="2">
    <source>
        <dbReference type="Proteomes" id="UP000718451"/>
    </source>
</evidence>
<comment type="caution">
    <text evidence="1">The sequence shown here is derived from an EMBL/GenBank/DDBJ whole genome shotgun (WGS) entry which is preliminary data.</text>
</comment>
<gene>
    <name evidence="1" type="ORF">HCU67_14055</name>
</gene>
<protein>
    <recommendedName>
        <fullName evidence="3">Outer membrane lipoprotein-sorting protein</fullName>
    </recommendedName>
</protein>
<accession>A0ABX1GSZ1</accession>
<dbReference type="InterPro" id="IPR045444">
    <property type="entry name" value="DUF6503"/>
</dbReference>
<sequence length="286" mass="32506">MKSNFLGIFVLANLVLIFSCAEKAKKENAKDELMAEEMVAEPVYDTNNLTSVFAAMEYAHGGWDDLYSKKDVQYTYRYHSPAANKTDLSTERYIFSNEASYGKYTQHEINVMPDKEGVVEQHFDGSATKVMVDGEVNEDPQNIGMGEFLRRANFFWFVMPYKLNDSGTISEYIGQEDFEGKIYDKVLVTYDPAVTGKEQNDTYILFIDPETKMASRFLFSLPALGVNEPILIANYDYTNVGGQMIATKRTYFLPNEKGEFSEEPSLVQTLTDISFNNGFTVENIME</sequence>